<dbReference type="AlphaFoldDB" id="A0AAV9I772"/>
<evidence type="ECO:0000256" key="6">
    <source>
        <dbReference type="ARBA" id="ARBA00023032"/>
    </source>
</evidence>
<feature type="domain" description="ABC transporter" evidence="8">
    <location>
        <begin position="145"/>
        <end position="379"/>
    </location>
</feature>
<dbReference type="SUPFAM" id="SSF52540">
    <property type="entry name" value="P-loop containing nucleoside triphosphate hydrolases"/>
    <property type="match status" value="1"/>
</dbReference>
<dbReference type="EMBL" id="JANCYU010000012">
    <property type="protein sequence ID" value="KAK4523193.1"/>
    <property type="molecule type" value="Genomic_DNA"/>
</dbReference>
<comment type="caution">
    <text evidence="9">The sequence shown here is derived from an EMBL/GenBank/DDBJ whole genome shotgun (WGS) entry which is preliminary data.</text>
</comment>
<dbReference type="GO" id="GO:0005524">
    <property type="term" value="F:ATP binding"/>
    <property type="evidence" value="ECO:0007669"/>
    <property type="project" value="UniProtKB-KW"/>
</dbReference>
<dbReference type="InterPro" id="IPR003439">
    <property type="entry name" value="ABC_transporter-like_ATP-bd"/>
</dbReference>
<evidence type="ECO:0000256" key="7">
    <source>
        <dbReference type="SAM" id="MobiDB-lite"/>
    </source>
</evidence>
<keyword evidence="3" id="KW-0547">Nucleotide-binding</keyword>
<dbReference type="InterPro" id="IPR008995">
    <property type="entry name" value="Mo/tungstate-bd_C_term_dom"/>
</dbReference>
<feature type="region of interest" description="Disordered" evidence="7">
    <location>
        <begin position="97"/>
        <end position="137"/>
    </location>
</feature>
<evidence type="ECO:0000256" key="4">
    <source>
        <dbReference type="ARBA" id="ARBA00022840"/>
    </source>
</evidence>
<evidence type="ECO:0000313" key="10">
    <source>
        <dbReference type="Proteomes" id="UP001300502"/>
    </source>
</evidence>
<dbReference type="GO" id="GO:0015419">
    <property type="term" value="F:ABC-type sulfate transporter activity"/>
    <property type="evidence" value="ECO:0007669"/>
    <property type="project" value="InterPro"/>
</dbReference>
<dbReference type="InterPro" id="IPR017871">
    <property type="entry name" value="ABC_transporter-like_CS"/>
</dbReference>
<keyword evidence="6" id="KW-0764">Sulfate transport</keyword>
<keyword evidence="5" id="KW-1278">Translocase</keyword>
<dbReference type="InterPro" id="IPR005116">
    <property type="entry name" value="Transp-assoc_OB_typ1"/>
</dbReference>
<keyword evidence="4" id="KW-0067">ATP-binding</keyword>
<dbReference type="Pfam" id="PF03459">
    <property type="entry name" value="TOBE"/>
    <property type="match status" value="1"/>
</dbReference>
<sequence length="496" mass="56318">MAFGYFGAIGGGGTKNIAFVYPQRNHVVSDKYRLDKYCVKKRYRRNAMFLLGTPHRTPIPLDTMWSMALEEAKQNRGGFRNMLLRFIRSFIPNTGSEDKNTTIESTSFPETDEENVEWRDQTGAATDSKGQRRRDSHRLLPSVPITIRHLYKTFGEGNQSFAALRDINLDFEAGALVALVGPSGSGKSTLLRIIAGLETCDSGQILFGDEDATNIRVQDRKIGFVFQHYALFQHMTVEQNIEFGLKIRGVDKKTRKKKVMELLDLMQLSGLGHRYPSQISGGQRQRVALARSLAPDPSVLLLDEPFAALDAKVRRGLRAWLRRLHEEVGVTTIFVTHDQLEALEVASTLVVMNRGRVEQVGTPTEIYDHPQTPFVMSFMGEVNVLKKTRALGEKTLFDLEKSQKFRSQRMTETFMLRPHDIQIDLAPSLFTTEATVVSIVFLGWQVNVDVELSDGQVLQAHLTKETFERLKLYKGQTVYIRFPEKTMYQVDEDYSI</sequence>
<dbReference type="SUPFAM" id="SSF50331">
    <property type="entry name" value="MOP-like"/>
    <property type="match status" value="1"/>
</dbReference>
<dbReference type="PROSITE" id="PS50893">
    <property type="entry name" value="ABC_TRANSPORTER_2"/>
    <property type="match status" value="1"/>
</dbReference>
<evidence type="ECO:0000256" key="5">
    <source>
        <dbReference type="ARBA" id="ARBA00022967"/>
    </source>
</evidence>
<dbReference type="GO" id="GO:0043190">
    <property type="term" value="C:ATP-binding cassette (ABC) transporter complex"/>
    <property type="evidence" value="ECO:0007669"/>
    <property type="project" value="InterPro"/>
</dbReference>
<dbReference type="Gene3D" id="2.40.50.100">
    <property type="match status" value="1"/>
</dbReference>
<dbReference type="InterPro" id="IPR003593">
    <property type="entry name" value="AAA+_ATPase"/>
</dbReference>
<protein>
    <recommendedName>
        <fullName evidence="1">Probable ATP-dependent transporter ycf16</fullName>
    </recommendedName>
</protein>
<dbReference type="NCBIfam" id="TIGR00968">
    <property type="entry name" value="3a0106s01"/>
    <property type="match status" value="1"/>
</dbReference>
<dbReference type="PROSITE" id="PS00211">
    <property type="entry name" value="ABC_TRANSPORTER_1"/>
    <property type="match status" value="1"/>
</dbReference>
<dbReference type="SMART" id="SM00382">
    <property type="entry name" value="AAA"/>
    <property type="match status" value="1"/>
</dbReference>
<dbReference type="InterPro" id="IPR027417">
    <property type="entry name" value="P-loop_NTPase"/>
</dbReference>
<dbReference type="InterPro" id="IPR050093">
    <property type="entry name" value="ABC_SmlMolc_Importer"/>
</dbReference>
<dbReference type="Gene3D" id="3.40.50.300">
    <property type="entry name" value="P-loop containing nucleotide triphosphate hydrolases"/>
    <property type="match status" value="1"/>
</dbReference>
<evidence type="ECO:0000256" key="3">
    <source>
        <dbReference type="ARBA" id="ARBA00022741"/>
    </source>
</evidence>
<accession>A0AAV9I772</accession>
<organism evidence="9 10">
    <name type="scientific">Galdieria yellowstonensis</name>
    <dbReference type="NCBI Taxonomy" id="3028027"/>
    <lineage>
        <taxon>Eukaryota</taxon>
        <taxon>Rhodophyta</taxon>
        <taxon>Bangiophyceae</taxon>
        <taxon>Galdieriales</taxon>
        <taxon>Galdieriaceae</taxon>
        <taxon>Galdieria</taxon>
    </lineage>
</organism>
<gene>
    <name evidence="9" type="ORF">GAYE_PCTG44G1085</name>
</gene>
<dbReference type="Pfam" id="PF00005">
    <property type="entry name" value="ABC_tran"/>
    <property type="match status" value="1"/>
</dbReference>
<proteinExistence type="predicted"/>
<evidence type="ECO:0000259" key="8">
    <source>
        <dbReference type="PROSITE" id="PS50893"/>
    </source>
</evidence>
<dbReference type="Proteomes" id="UP001300502">
    <property type="component" value="Unassembled WGS sequence"/>
</dbReference>
<dbReference type="PANTHER" id="PTHR42781:SF4">
    <property type="entry name" value="SPERMIDINE_PUTRESCINE IMPORT ATP-BINDING PROTEIN POTA"/>
    <property type="match status" value="1"/>
</dbReference>
<evidence type="ECO:0000313" key="9">
    <source>
        <dbReference type="EMBL" id="KAK4523193.1"/>
    </source>
</evidence>
<evidence type="ECO:0000256" key="1">
    <source>
        <dbReference type="ARBA" id="ARBA00014334"/>
    </source>
</evidence>
<dbReference type="FunFam" id="3.40.50.300:FF:000425">
    <property type="entry name" value="Probable ABC transporter, ATP-binding subunit"/>
    <property type="match status" value="1"/>
</dbReference>
<name>A0AAV9I772_9RHOD</name>
<keyword evidence="2" id="KW-0813">Transport</keyword>
<dbReference type="GO" id="GO:0016887">
    <property type="term" value="F:ATP hydrolysis activity"/>
    <property type="evidence" value="ECO:0007669"/>
    <property type="project" value="InterPro"/>
</dbReference>
<dbReference type="PANTHER" id="PTHR42781">
    <property type="entry name" value="SPERMIDINE/PUTRESCINE IMPORT ATP-BINDING PROTEIN POTA"/>
    <property type="match status" value="1"/>
</dbReference>
<dbReference type="InterPro" id="IPR005666">
    <property type="entry name" value="Sulph_transpt1"/>
</dbReference>
<reference evidence="9 10" key="1">
    <citation type="submission" date="2022-07" db="EMBL/GenBank/DDBJ databases">
        <title>Genome-wide signatures of adaptation to extreme environments.</title>
        <authorList>
            <person name="Cho C.H."/>
            <person name="Yoon H.S."/>
        </authorList>
    </citation>
    <scope>NUCLEOTIDE SEQUENCE [LARGE SCALE GENOMIC DNA]</scope>
    <source>
        <strain evidence="9 10">108.79 E11</strain>
    </source>
</reference>
<evidence type="ECO:0000256" key="2">
    <source>
        <dbReference type="ARBA" id="ARBA00022448"/>
    </source>
</evidence>
<keyword evidence="10" id="KW-1185">Reference proteome</keyword>